<keyword evidence="3" id="KW-1185">Reference proteome</keyword>
<gene>
    <name evidence="2" type="ORF">GCM10017772_07040</name>
</gene>
<organism evidence="2 3">
    <name type="scientific">Promicromonospora soli</name>
    <dbReference type="NCBI Taxonomy" id="2035533"/>
    <lineage>
        <taxon>Bacteria</taxon>
        <taxon>Bacillati</taxon>
        <taxon>Actinomycetota</taxon>
        <taxon>Actinomycetes</taxon>
        <taxon>Micrococcales</taxon>
        <taxon>Promicromonosporaceae</taxon>
        <taxon>Promicromonospora</taxon>
    </lineage>
</organism>
<feature type="region of interest" description="Disordered" evidence="1">
    <location>
        <begin position="1"/>
        <end position="25"/>
    </location>
</feature>
<protein>
    <submittedName>
        <fullName evidence="2">Uncharacterized protein</fullName>
    </submittedName>
</protein>
<evidence type="ECO:0000256" key="1">
    <source>
        <dbReference type="SAM" id="MobiDB-lite"/>
    </source>
</evidence>
<name>A0A919FIU1_9MICO</name>
<evidence type="ECO:0000313" key="2">
    <source>
        <dbReference type="EMBL" id="GHH66657.1"/>
    </source>
</evidence>
<reference evidence="2" key="1">
    <citation type="journal article" date="2014" name="Int. J. Syst. Evol. Microbiol.">
        <title>Complete genome sequence of Corynebacterium casei LMG S-19264T (=DSM 44701T), isolated from a smear-ripened cheese.</title>
        <authorList>
            <consortium name="US DOE Joint Genome Institute (JGI-PGF)"/>
            <person name="Walter F."/>
            <person name="Albersmeier A."/>
            <person name="Kalinowski J."/>
            <person name="Ruckert C."/>
        </authorList>
    </citation>
    <scope>NUCLEOTIDE SEQUENCE</scope>
    <source>
        <strain evidence="2">CGMCC 4.7398</strain>
    </source>
</reference>
<comment type="caution">
    <text evidence="2">The sequence shown here is derived from an EMBL/GenBank/DDBJ whole genome shotgun (WGS) entry which is preliminary data.</text>
</comment>
<sequence length="83" mass="8705">MSIPHTGNDGVGGVARLSGSSPSHSDCLPAALDAECHRHLGRWHCGATKTGFDGGPLRREMLALTCAFPLAGGNAQDSYERQE</sequence>
<dbReference type="Proteomes" id="UP000627369">
    <property type="component" value="Unassembled WGS sequence"/>
</dbReference>
<dbReference type="EMBL" id="BNAS01000001">
    <property type="protein sequence ID" value="GHH66657.1"/>
    <property type="molecule type" value="Genomic_DNA"/>
</dbReference>
<dbReference type="AlphaFoldDB" id="A0A919FIU1"/>
<evidence type="ECO:0000313" key="3">
    <source>
        <dbReference type="Proteomes" id="UP000627369"/>
    </source>
</evidence>
<reference evidence="2" key="2">
    <citation type="submission" date="2020-09" db="EMBL/GenBank/DDBJ databases">
        <authorList>
            <person name="Sun Q."/>
            <person name="Zhou Y."/>
        </authorList>
    </citation>
    <scope>NUCLEOTIDE SEQUENCE</scope>
    <source>
        <strain evidence="2">CGMCC 4.7398</strain>
    </source>
</reference>
<accession>A0A919FIU1</accession>
<proteinExistence type="predicted"/>